<feature type="non-terminal residue" evidence="2">
    <location>
        <position position="124"/>
    </location>
</feature>
<gene>
    <name evidence="2" type="primary">HADH2</name>
    <name evidence="2" type="ORF">BGZ65_010719</name>
</gene>
<keyword evidence="1" id="KW-0560">Oxidoreductase</keyword>
<dbReference type="Proteomes" id="UP000749646">
    <property type="component" value="Unassembled WGS sequence"/>
</dbReference>
<dbReference type="InterPro" id="IPR036291">
    <property type="entry name" value="NAD(P)-bd_dom_sf"/>
</dbReference>
<name>A0A9P6SRL7_9FUNG</name>
<organism evidence="2 3">
    <name type="scientific">Modicella reniformis</name>
    <dbReference type="NCBI Taxonomy" id="1440133"/>
    <lineage>
        <taxon>Eukaryota</taxon>
        <taxon>Fungi</taxon>
        <taxon>Fungi incertae sedis</taxon>
        <taxon>Mucoromycota</taxon>
        <taxon>Mortierellomycotina</taxon>
        <taxon>Mortierellomycetes</taxon>
        <taxon>Mortierellales</taxon>
        <taxon>Mortierellaceae</taxon>
        <taxon>Modicella</taxon>
    </lineage>
</organism>
<dbReference type="InterPro" id="IPR002347">
    <property type="entry name" value="SDR_fam"/>
</dbReference>
<dbReference type="AlphaFoldDB" id="A0A9P6SRL7"/>
<dbReference type="EMBL" id="JAAAHW010001759">
    <property type="protein sequence ID" value="KAF9993723.1"/>
    <property type="molecule type" value="Genomic_DNA"/>
</dbReference>
<reference evidence="2" key="1">
    <citation type="journal article" date="2020" name="Fungal Divers.">
        <title>Resolving the Mortierellaceae phylogeny through synthesis of multi-gene phylogenetics and phylogenomics.</title>
        <authorList>
            <person name="Vandepol N."/>
            <person name="Liber J."/>
            <person name="Desiro A."/>
            <person name="Na H."/>
            <person name="Kennedy M."/>
            <person name="Barry K."/>
            <person name="Grigoriev I.V."/>
            <person name="Miller A.N."/>
            <person name="O'Donnell K."/>
            <person name="Stajich J.E."/>
            <person name="Bonito G."/>
        </authorList>
    </citation>
    <scope>NUCLEOTIDE SEQUENCE</scope>
    <source>
        <strain evidence="2">MES-2147</strain>
    </source>
</reference>
<dbReference type="PANTHER" id="PTHR43658:SF8">
    <property type="entry name" value="17-BETA-HYDROXYSTEROID DEHYDROGENASE 14-RELATED"/>
    <property type="match status" value="1"/>
</dbReference>
<evidence type="ECO:0000313" key="3">
    <source>
        <dbReference type="Proteomes" id="UP000749646"/>
    </source>
</evidence>
<dbReference type="PRINTS" id="PR00081">
    <property type="entry name" value="GDHRDH"/>
</dbReference>
<dbReference type="OrthoDB" id="3819888at2759"/>
<sequence>MHIQGKTFVVTGGSSGLGEATVRAIVGKGAKVIIFDINERGEAIAKELAGSVFWPGGTDVASEDSVLASIEKGVKEFGNISGVVNCGGILGMLQKIVSGNGEPQPLNFFEEVIRVNLIGTFNVC</sequence>
<dbReference type="GO" id="GO:0016491">
    <property type="term" value="F:oxidoreductase activity"/>
    <property type="evidence" value="ECO:0007669"/>
    <property type="project" value="UniProtKB-KW"/>
</dbReference>
<dbReference type="PANTHER" id="PTHR43658">
    <property type="entry name" value="SHORT-CHAIN DEHYDROGENASE/REDUCTASE"/>
    <property type="match status" value="1"/>
</dbReference>
<dbReference type="SUPFAM" id="SSF51735">
    <property type="entry name" value="NAD(P)-binding Rossmann-fold domains"/>
    <property type="match status" value="1"/>
</dbReference>
<evidence type="ECO:0000313" key="2">
    <source>
        <dbReference type="EMBL" id="KAF9993723.1"/>
    </source>
</evidence>
<comment type="caution">
    <text evidence="2">The sequence shown here is derived from an EMBL/GenBank/DDBJ whole genome shotgun (WGS) entry which is preliminary data.</text>
</comment>
<dbReference type="Gene3D" id="3.40.50.720">
    <property type="entry name" value="NAD(P)-binding Rossmann-like Domain"/>
    <property type="match status" value="1"/>
</dbReference>
<dbReference type="Pfam" id="PF00106">
    <property type="entry name" value="adh_short"/>
    <property type="match status" value="1"/>
</dbReference>
<proteinExistence type="predicted"/>
<evidence type="ECO:0000256" key="1">
    <source>
        <dbReference type="ARBA" id="ARBA00023002"/>
    </source>
</evidence>
<keyword evidence="3" id="KW-1185">Reference proteome</keyword>
<protein>
    <submittedName>
        <fullName evidence="2">Short-chain dehydrogenase reductase SDR</fullName>
    </submittedName>
</protein>
<accession>A0A9P6SRL7</accession>